<proteinExistence type="predicted"/>
<reference evidence="3" key="1">
    <citation type="submission" date="2017-02" db="UniProtKB">
        <authorList>
            <consortium name="WormBaseParasite"/>
        </authorList>
    </citation>
    <scope>IDENTIFICATION</scope>
</reference>
<organism evidence="2 3">
    <name type="scientific">Ascaris lumbricoides</name>
    <name type="common">Giant roundworm</name>
    <dbReference type="NCBI Taxonomy" id="6252"/>
    <lineage>
        <taxon>Eukaryota</taxon>
        <taxon>Metazoa</taxon>
        <taxon>Ecdysozoa</taxon>
        <taxon>Nematoda</taxon>
        <taxon>Chromadorea</taxon>
        <taxon>Rhabditida</taxon>
        <taxon>Spirurina</taxon>
        <taxon>Ascaridomorpha</taxon>
        <taxon>Ascaridoidea</taxon>
        <taxon>Ascarididae</taxon>
        <taxon>Ascaris</taxon>
    </lineage>
</organism>
<keyword evidence="2" id="KW-1185">Reference proteome</keyword>
<evidence type="ECO:0000313" key="2">
    <source>
        <dbReference type="Proteomes" id="UP000036681"/>
    </source>
</evidence>
<keyword evidence="1" id="KW-0732">Signal</keyword>
<feature type="chain" id="PRO_5005657293" evidence="1">
    <location>
        <begin position="21"/>
        <end position="252"/>
    </location>
</feature>
<evidence type="ECO:0000313" key="3">
    <source>
        <dbReference type="WBParaSite" id="ALUE_0001883901-mRNA-1"/>
    </source>
</evidence>
<feature type="signal peptide" evidence="1">
    <location>
        <begin position="1"/>
        <end position="20"/>
    </location>
</feature>
<sequence>MTVPTLLGFPLLLLLYNGDGNDSSIFPLTAVSNTDYRIPKSRSDAHRISHMSTLSAPNRHKGGITPPPFHSHITTSFRSNHGQRHRARLKTAPDRTNIDFTDSTAEMGSSAENIRIIGDPTKSFQQKPVNSIPSAATSATSKSLLGTASSTNGSIMAATNTIHSNRMDKTRIVHNQSTNTPLLSISQLSGEVTSKIPVPADLGDGSAVKYVHVADDFKPKVQHIAKNPTKADVERAMQFREHFHIKNSHFIY</sequence>
<dbReference type="AlphaFoldDB" id="A0A0M3IJK4"/>
<protein>
    <submittedName>
        <fullName evidence="3">Secreted protein</fullName>
    </submittedName>
</protein>
<dbReference type="Proteomes" id="UP000036681">
    <property type="component" value="Unplaced"/>
</dbReference>
<evidence type="ECO:0000256" key="1">
    <source>
        <dbReference type="SAM" id="SignalP"/>
    </source>
</evidence>
<accession>A0A0M3IJK4</accession>
<dbReference type="WBParaSite" id="ALUE_0001883901-mRNA-1">
    <property type="protein sequence ID" value="ALUE_0001883901-mRNA-1"/>
    <property type="gene ID" value="ALUE_0001883901"/>
</dbReference>
<name>A0A0M3IJK4_ASCLU</name>